<proteinExistence type="predicted"/>
<name>A0A9X2IN06_9BACI</name>
<evidence type="ECO:0000259" key="1">
    <source>
        <dbReference type="Pfam" id="PF05368"/>
    </source>
</evidence>
<reference evidence="2" key="1">
    <citation type="submission" date="2022-05" db="EMBL/GenBank/DDBJ databases">
        <title>Comparative Genomics of Spacecraft Associated Microbes.</title>
        <authorList>
            <person name="Tran M.T."/>
            <person name="Wright A."/>
            <person name="Seuylemezian A."/>
            <person name="Eisen J."/>
            <person name="Coil D."/>
        </authorList>
    </citation>
    <scope>NUCLEOTIDE SEQUENCE</scope>
    <source>
        <strain evidence="2">214.1.1</strain>
    </source>
</reference>
<evidence type="ECO:0000313" key="2">
    <source>
        <dbReference type="EMBL" id="MCM3712942.1"/>
    </source>
</evidence>
<dbReference type="Proteomes" id="UP001139179">
    <property type="component" value="Unassembled WGS sequence"/>
</dbReference>
<dbReference type="AlphaFoldDB" id="A0A9X2IN06"/>
<dbReference type="Pfam" id="PF05368">
    <property type="entry name" value="NmrA"/>
    <property type="match status" value="1"/>
</dbReference>
<gene>
    <name evidence="2" type="ORF">M3202_02530</name>
</gene>
<evidence type="ECO:0000313" key="3">
    <source>
        <dbReference type="Proteomes" id="UP001139179"/>
    </source>
</evidence>
<dbReference type="RefSeq" id="WP_251221781.1">
    <property type="nucleotide sequence ID" value="NZ_JAMBOL010000001.1"/>
</dbReference>
<organism evidence="2 3">
    <name type="scientific">Halalkalibacter oceani</name>
    <dbReference type="NCBI Taxonomy" id="1653776"/>
    <lineage>
        <taxon>Bacteria</taxon>
        <taxon>Bacillati</taxon>
        <taxon>Bacillota</taxon>
        <taxon>Bacilli</taxon>
        <taxon>Bacillales</taxon>
        <taxon>Bacillaceae</taxon>
        <taxon>Halalkalibacter</taxon>
    </lineage>
</organism>
<dbReference type="Gene3D" id="3.40.50.720">
    <property type="entry name" value="NAD(P)-binding Rossmann-like Domain"/>
    <property type="match status" value="1"/>
</dbReference>
<dbReference type="GO" id="GO:0004029">
    <property type="term" value="F:aldehyde dehydrogenase (NAD+) activity"/>
    <property type="evidence" value="ECO:0007669"/>
    <property type="project" value="TreeGrafter"/>
</dbReference>
<dbReference type="PANTHER" id="PTHR48079:SF6">
    <property type="entry name" value="NAD(P)-BINDING DOMAIN-CONTAINING PROTEIN-RELATED"/>
    <property type="match status" value="1"/>
</dbReference>
<protein>
    <submittedName>
        <fullName evidence="2">SDR family NAD(P)-dependent oxidoreductase</fullName>
    </submittedName>
</protein>
<dbReference type="EMBL" id="JAMBOL010000001">
    <property type="protein sequence ID" value="MCM3712942.1"/>
    <property type="molecule type" value="Genomic_DNA"/>
</dbReference>
<keyword evidence="3" id="KW-1185">Reference proteome</keyword>
<accession>A0A9X2IN06</accession>
<dbReference type="SUPFAM" id="SSF51735">
    <property type="entry name" value="NAD(P)-binding Rossmann-fold domains"/>
    <property type="match status" value="1"/>
</dbReference>
<dbReference type="InterPro" id="IPR036291">
    <property type="entry name" value="NAD(P)-bd_dom_sf"/>
</dbReference>
<dbReference type="PANTHER" id="PTHR48079">
    <property type="entry name" value="PROTEIN YEEZ"/>
    <property type="match status" value="1"/>
</dbReference>
<comment type="caution">
    <text evidence="2">The sequence shown here is derived from an EMBL/GenBank/DDBJ whole genome shotgun (WGS) entry which is preliminary data.</text>
</comment>
<sequence>MKKAAVIGATGAMGYALVSELQREGVEVFAVCRNVQKADQLFQGMTNVTIVKGDVRDERRLQHIFEKVDVAFISINIPYQNWKDELLPLFGHVFSAAQAAGTKLAVVDNIYSYSMEDQWLTEETAREPVTKKGQLRKQLLQEAEAWQNKGTEILIAHFSDFYGPYGDHTILQQTITSMLSGKRPLFVGPLKNKREFIYTPDGAKALITLARHHDAYQQCWNIPGGELASGEEIIHILRELTGNKKKPFVITSQMIRISGLFSGFMREVGEMMVLTEKPVYLNGAKYEEKIGPLPKTKLAAGLKAVVESEQLQKK</sequence>
<feature type="domain" description="NmrA-like" evidence="1">
    <location>
        <begin position="2"/>
        <end position="244"/>
    </location>
</feature>
<dbReference type="InterPro" id="IPR008030">
    <property type="entry name" value="NmrA-like"/>
</dbReference>
<dbReference type="InterPro" id="IPR051783">
    <property type="entry name" value="NAD(P)-dependent_oxidoreduct"/>
</dbReference>
<dbReference type="GO" id="GO:0005737">
    <property type="term" value="C:cytoplasm"/>
    <property type="evidence" value="ECO:0007669"/>
    <property type="project" value="TreeGrafter"/>
</dbReference>